<dbReference type="EC" id="3.2.1.17" evidence="4"/>
<reference evidence="13" key="1">
    <citation type="submission" date="2024-05" db="EMBL/GenBank/DDBJ databases">
        <authorList>
            <person name="Cai S.Y."/>
            <person name="Jin L.M."/>
            <person name="Li H.R."/>
        </authorList>
    </citation>
    <scope>NUCLEOTIDE SEQUENCE</scope>
    <source>
        <strain evidence="13">A5-74</strain>
    </source>
</reference>
<comment type="subcellular location">
    <subcellularLocation>
        <location evidence="2">Secreted</location>
    </subcellularLocation>
</comment>
<keyword evidence="6" id="KW-0929">Antimicrobial</keyword>
<dbReference type="GO" id="GO:0003796">
    <property type="term" value="F:lysozyme activity"/>
    <property type="evidence" value="ECO:0007669"/>
    <property type="project" value="UniProtKB-EC"/>
</dbReference>
<dbReference type="InterPro" id="IPR018077">
    <property type="entry name" value="Glyco_hydro_fam25_subgr"/>
</dbReference>
<evidence type="ECO:0000256" key="12">
    <source>
        <dbReference type="SAM" id="SignalP"/>
    </source>
</evidence>
<keyword evidence="12" id="KW-0732">Signal</keyword>
<dbReference type="Gene3D" id="3.20.20.80">
    <property type="entry name" value="Glycosidases"/>
    <property type="match status" value="1"/>
</dbReference>
<dbReference type="GO" id="GO:0042742">
    <property type="term" value="P:defense response to bacterium"/>
    <property type="evidence" value="ECO:0007669"/>
    <property type="project" value="UniProtKB-KW"/>
</dbReference>
<feature type="signal peptide" evidence="12">
    <location>
        <begin position="1"/>
        <end position="30"/>
    </location>
</feature>
<dbReference type="PROSITE" id="PS51904">
    <property type="entry name" value="GLYCOSYL_HYDROL_F25_2"/>
    <property type="match status" value="1"/>
</dbReference>
<dbReference type="RefSeq" id="WP_353648895.1">
    <property type="nucleotide sequence ID" value="NZ_CP159218.1"/>
</dbReference>
<keyword evidence="5" id="KW-0964">Secreted</keyword>
<proteinExistence type="inferred from homology"/>
<dbReference type="FunFam" id="3.20.20.80:FF:000060">
    <property type="entry name" value="Lysozyme M1"/>
    <property type="match status" value="1"/>
</dbReference>
<dbReference type="EMBL" id="CP159218">
    <property type="protein sequence ID" value="XCG63280.1"/>
    <property type="molecule type" value="Genomic_DNA"/>
</dbReference>
<evidence type="ECO:0000313" key="13">
    <source>
        <dbReference type="EMBL" id="XCG63280.1"/>
    </source>
</evidence>
<accession>A0AAU8DNN7</accession>
<evidence type="ECO:0000256" key="11">
    <source>
        <dbReference type="ARBA" id="ARBA00055588"/>
    </source>
</evidence>
<protein>
    <recommendedName>
        <fullName evidence="4">lysozyme</fullName>
        <ecNumber evidence="4">3.2.1.17</ecNumber>
    </recommendedName>
</protein>
<dbReference type="SUPFAM" id="SSF51445">
    <property type="entry name" value="(Trans)glycosidases"/>
    <property type="match status" value="1"/>
</dbReference>
<evidence type="ECO:0000256" key="6">
    <source>
        <dbReference type="ARBA" id="ARBA00022529"/>
    </source>
</evidence>
<dbReference type="SMART" id="SM00641">
    <property type="entry name" value="Glyco_25"/>
    <property type="match status" value="1"/>
</dbReference>
<evidence type="ECO:0000256" key="1">
    <source>
        <dbReference type="ARBA" id="ARBA00000632"/>
    </source>
</evidence>
<comment type="function">
    <text evidence="11">This enzyme has both lysozyme (acetylmuramidase) and diacetylmuramidase activities.</text>
</comment>
<dbReference type="GO" id="GO:0016998">
    <property type="term" value="P:cell wall macromolecule catabolic process"/>
    <property type="evidence" value="ECO:0007669"/>
    <property type="project" value="InterPro"/>
</dbReference>
<evidence type="ECO:0000256" key="5">
    <source>
        <dbReference type="ARBA" id="ARBA00022525"/>
    </source>
</evidence>
<dbReference type="Pfam" id="PF01183">
    <property type="entry name" value="Glyco_hydro_25"/>
    <property type="match status" value="1"/>
</dbReference>
<keyword evidence="10" id="KW-0326">Glycosidase</keyword>
<dbReference type="PANTHER" id="PTHR34135:SF2">
    <property type="entry name" value="LYSOZYME"/>
    <property type="match status" value="1"/>
</dbReference>
<evidence type="ECO:0000256" key="7">
    <source>
        <dbReference type="ARBA" id="ARBA00022638"/>
    </source>
</evidence>
<dbReference type="AlphaFoldDB" id="A0AAU8DNN7"/>
<dbReference type="InterPro" id="IPR017853">
    <property type="entry name" value="GH"/>
</dbReference>
<comment type="catalytic activity">
    <reaction evidence="1">
        <text>Hydrolysis of (1-&gt;4)-beta-linkages between N-acetylmuramic acid and N-acetyl-D-glucosamine residues in a peptidoglycan and between N-acetyl-D-glucosamine residues in chitodextrins.</text>
        <dbReference type="EC" id="3.2.1.17"/>
    </reaction>
</comment>
<organism evidence="13">
    <name type="scientific">Nakamurella sp. A5-74</name>
    <dbReference type="NCBI Taxonomy" id="3158264"/>
    <lineage>
        <taxon>Bacteria</taxon>
        <taxon>Bacillati</taxon>
        <taxon>Actinomycetota</taxon>
        <taxon>Actinomycetes</taxon>
        <taxon>Nakamurellales</taxon>
        <taxon>Nakamurellaceae</taxon>
        <taxon>Nakamurella</taxon>
    </lineage>
</organism>
<evidence type="ECO:0000256" key="8">
    <source>
        <dbReference type="ARBA" id="ARBA00022801"/>
    </source>
</evidence>
<comment type="similarity">
    <text evidence="3">Belongs to the glycosyl hydrolase 25 family.</text>
</comment>
<sequence length="278" mass="29904">MRALHRARLIATVGAAVLTGLLTTAGQASAAENTATPGHPAVTQRGEAYAGWHEATAANGATPDGARVQDINAAANPIGIDVSSYQGNVDWASYWNQGYRFAYTKATEGDYYTSDYFSQQYTGSYNQGFIRGAYHFGIPNGSSGASQAQYFVSHGGGWSADGKTLPGMLDMEFNPYGATCYGLSQAALTNWIKDFTNTYRSLTGRDAVIYTNTGWWNQCVNSSAFGATNPLWVANYSSSTPPVPAGWGYYTFHQYSSDPVDQNRFNGTMDRLIALATG</sequence>
<keyword evidence="8" id="KW-0378">Hydrolase</keyword>
<evidence type="ECO:0000256" key="4">
    <source>
        <dbReference type="ARBA" id="ARBA00012732"/>
    </source>
</evidence>
<dbReference type="PANTHER" id="PTHR34135">
    <property type="entry name" value="LYSOZYME"/>
    <property type="match status" value="1"/>
</dbReference>
<dbReference type="GO" id="GO:0031640">
    <property type="term" value="P:killing of cells of another organism"/>
    <property type="evidence" value="ECO:0007669"/>
    <property type="project" value="UniProtKB-KW"/>
</dbReference>
<keyword evidence="9" id="KW-1015">Disulfide bond</keyword>
<evidence type="ECO:0000256" key="3">
    <source>
        <dbReference type="ARBA" id="ARBA00010646"/>
    </source>
</evidence>
<evidence type="ECO:0000256" key="10">
    <source>
        <dbReference type="ARBA" id="ARBA00023295"/>
    </source>
</evidence>
<evidence type="ECO:0000256" key="9">
    <source>
        <dbReference type="ARBA" id="ARBA00023157"/>
    </source>
</evidence>
<dbReference type="InterPro" id="IPR002053">
    <property type="entry name" value="Glyco_hydro_25"/>
</dbReference>
<dbReference type="GO" id="GO:0005576">
    <property type="term" value="C:extracellular region"/>
    <property type="evidence" value="ECO:0007669"/>
    <property type="project" value="UniProtKB-SubCell"/>
</dbReference>
<evidence type="ECO:0000256" key="2">
    <source>
        <dbReference type="ARBA" id="ARBA00004613"/>
    </source>
</evidence>
<dbReference type="GO" id="GO:0016052">
    <property type="term" value="P:carbohydrate catabolic process"/>
    <property type="evidence" value="ECO:0007669"/>
    <property type="project" value="TreeGrafter"/>
</dbReference>
<feature type="chain" id="PRO_5043694935" description="lysozyme" evidence="12">
    <location>
        <begin position="31"/>
        <end position="278"/>
    </location>
</feature>
<dbReference type="CDD" id="cd06412">
    <property type="entry name" value="GH25_CH-type"/>
    <property type="match status" value="1"/>
</dbReference>
<dbReference type="GO" id="GO:0009253">
    <property type="term" value="P:peptidoglycan catabolic process"/>
    <property type="evidence" value="ECO:0007669"/>
    <property type="project" value="InterPro"/>
</dbReference>
<keyword evidence="7" id="KW-0081">Bacteriolytic enzyme</keyword>
<name>A0AAU8DNN7_9ACTN</name>
<gene>
    <name evidence="13" type="ORF">ABLG96_19080</name>
</gene>